<evidence type="ECO:0000313" key="3">
    <source>
        <dbReference type="Proteomes" id="UP001223586"/>
    </source>
</evidence>
<proteinExistence type="predicted"/>
<keyword evidence="3" id="KW-1185">Reference proteome</keyword>
<dbReference type="InterPro" id="IPR023385">
    <property type="entry name" value="YopX-like_C"/>
</dbReference>
<dbReference type="EMBL" id="JAUSTT010000009">
    <property type="protein sequence ID" value="MDQ0176031.1"/>
    <property type="molecule type" value="Genomic_DNA"/>
</dbReference>
<protein>
    <submittedName>
        <fullName evidence="2">Phage protein (TIGR01671 family)</fullName>
    </submittedName>
</protein>
<accession>A0ABT9WRV3</accession>
<name>A0ABT9WRV3_9BACI</name>
<dbReference type="Gene3D" id="2.30.30.290">
    <property type="entry name" value="YopX-like domains"/>
    <property type="match status" value="1"/>
</dbReference>
<dbReference type="NCBIfam" id="TIGR01671">
    <property type="entry name" value="phage_TIGR01671"/>
    <property type="match status" value="1"/>
</dbReference>
<organism evidence="2 3">
    <name type="scientific">Bacillus chungangensis</name>
    <dbReference type="NCBI Taxonomy" id="587633"/>
    <lineage>
        <taxon>Bacteria</taxon>
        <taxon>Bacillati</taxon>
        <taxon>Bacillota</taxon>
        <taxon>Bacilli</taxon>
        <taxon>Bacillales</taxon>
        <taxon>Bacillaceae</taxon>
        <taxon>Bacillus</taxon>
    </lineage>
</organism>
<dbReference type="InterPro" id="IPR019096">
    <property type="entry name" value="YopX_protein"/>
</dbReference>
<comment type="caution">
    <text evidence="2">The sequence shown here is derived from an EMBL/GenBank/DDBJ whole genome shotgun (WGS) entry which is preliminary data.</text>
</comment>
<evidence type="ECO:0000259" key="1">
    <source>
        <dbReference type="Pfam" id="PF09643"/>
    </source>
</evidence>
<sequence>MREVKFRVFDKDTKRMHVCGEDIHDSMTFINNQACYYNLQNGCGSLPEHEGEGTYELMQYTGLKDKNGKEIYEGDVVEFKSMSKIERHCVEYSEYGEWCVGMHRLPMRFQTCEVVGNIYENPELLETK</sequence>
<evidence type="ECO:0000313" key="2">
    <source>
        <dbReference type="EMBL" id="MDQ0176031.1"/>
    </source>
</evidence>
<dbReference type="InterPro" id="IPR010024">
    <property type="entry name" value="CHP16711"/>
</dbReference>
<dbReference type="RefSeq" id="WP_307228852.1">
    <property type="nucleotide sequence ID" value="NZ_JAUSTT010000009.1"/>
</dbReference>
<dbReference type="SUPFAM" id="SSF159006">
    <property type="entry name" value="YopX-like"/>
    <property type="match status" value="1"/>
</dbReference>
<dbReference type="Proteomes" id="UP001223586">
    <property type="component" value="Unassembled WGS sequence"/>
</dbReference>
<gene>
    <name evidence="2" type="ORF">J2S08_001867</name>
</gene>
<dbReference type="Pfam" id="PF09643">
    <property type="entry name" value="YopX"/>
    <property type="match status" value="1"/>
</dbReference>
<reference evidence="2 3" key="1">
    <citation type="submission" date="2023-07" db="EMBL/GenBank/DDBJ databases">
        <title>Genomic Encyclopedia of Type Strains, Phase IV (KMG-IV): sequencing the most valuable type-strain genomes for metagenomic binning, comparative biology and taxonomic classification.</title>
        <authorList>
            <person name="Goeker M."/>
        </authorList>
    </citation>
    <scope>NUCLEOTIDE SEQUENCE [LARGE SCALE GENOMIC DNA]</scope>
    <source>
        <strain evidence="2 3">DSM 23837</strain>
    </source>
</reference>
<feature type="domain" description="YopX protein" evidence="1">
    <location>
        <begin position="5"/>
        <end position="126"/>
    </location>
</feature>